<accession>A0ABU1P2G7</accession>
<dbReference type="SUPFAM" id="SSF161098">
    <property type="entry name" value="MetI-like"/>
    <property type="match status" value="1"/>
</dbReference>
<dbReference type="CDD" id="cd06261">
    <property type="entry name" value="TM_PBP2"/>
    <property type="match status" value="1"/>
</dbReference>
<dbReference type="InterPro" id="IPR000515">
    <property type="entry name" value="MetI-like"/>
</dbReference>
<feature type="transmembrane region" description="Helical" evidence="7">
    <location>
        <begin position="145"/>
        <end position="163"/>
    </location>
</feature>
<feature type="transmembrane region" description="Helical" evidence="7">
    <location>
        <begin position="113"/>
        <end position="133"/>
    </location>
</feature>
<comment type="subcellular location">
    <subcellularLocation>
        <location evidence="1 7">Cell membrane</location>
        <topology evidence="1 7">Multi-pass membrane protein</topology>
    </subcellularLocation>
</comment>
<comment type="similarity">
    <text evidence="7">Belongs to the binding-protein-dependent transport system permease family.</text>
</comment>
<keyword evidence="6 7" id="KW-0472">Membrane</keyword>
<gene>
    <name evidence="9" type="ORF">J2736_005156</name>
</gene>
<evidence type="ECO:0000313" key="9">
    <source>
        <dbReference type="EMBL" id="MDR6553946.1"/>
    </source>
</evidence>
<evidence type="ECO:0000256" key="2">
    <source>
        <dbReference type="ARBA" id="ARBA00022448"/>
    </source>
</evidence>
<evidence type="ECO:0000256" key="6">
    <source>
        <dbReference type="ARBA" id="ARBA00023136"/>
    </source>
</evidence>
<evidence type="ECO:0000256" key="1">
    <source>
        <dbReference type="ARBA" id="ARBA00004651"/>
    </source>
</evidence>
<feature type="transmembrane region" description="Helical" evidence="7">
    <location>
        <begin position="15"/>
        <end position="36"/>
    </location>
</feature>
<dbReference type="InterPro" id="IPR035906">
    <property type="entry name" value="MetI-like_sf"/>
</dbReference>
<evidence type="ECO:0000256" key="3">
    <source>
        <dbReference type="ARBA" id="ARBA00022475"/>
    </source>
</evidence>
<keyword evidence="10" id="KW-1185">Reference proteome</keyword>
<evidence type="ECO:0000313" key="10">
    <source>
        <dbReference type="Proteomes" id="UP001267290"/>
    </source>
</evidence>
<reference evidence="9 10" key="1">
    <citation type="submission" date="2023-07" db="EMBL/GenBank/DDBJ databases">
        <title>Sorghum-associated microbial communities from plants grown in Nebraska, USA.</title>
        <authorList>
            <person name="Schachtman D."/>
        </authorList>
    </citation>
    <scope>NUCLEOTIDE SEQUENCE [LARGE SCALE GENOMIC DNA]</scope>
    <source>
        <strain evidence="9 10">CC258</strain>
    </source>
</reference>
<feature type="domain" description="ABC transmembrane type-1" evidence="8">
    <location>
        <begin position="76"/>
        <end position="276"/>
    </location>
</feature>
<protein>
    <submittedName>
        <fullName evidence="9">Aldouronate transport system permease protein</fullName>
    </submittedName>
</protein>
<keyword evidence="3" id="KW-1003">Cell membrane</keyword>
<dbReference type="PANTHER" id="PTHR43744:SF9">
    <property type="entry name" value="POLYGALACTURONAN_RHAMNOGALACTURONAN TRANSPORT SYSTEM PERMEASE PROTEIN YTCP"/>
    <property type="match status" value="1"/>
</dbReference>
<comment type="caution">
    <text evidence="9">The sequence shown here is derived from an EMBL/GenBank/DDBJ whole genome shotgun (WGS) entry which is preliminary data.</text>
</comment>
<keyword evidence="2 7" id="KW-0813">Transport</keyword>
<dbReference type="PANTHER" id="PTHR43744">
    <property type="entry name" value="ABC TRANSPORTER PERMEASE PROTEIN MG189-RELATED-RELATED"/>
    <property type="match status" value="1"/>
</dbReference>
<evidence type="ECO:0000259" key="8">
    <source>
        <dbReference type="PROSITE" id="PS50928"/>
    </source>
</evidence>
<keyword evidence="5 7" id="KW-1133">Transmembrane helix</keyword>
<dbReference type="Proteomes" id="UP001267290">
    <property type="component" value="Unassembled WGS sequence"/>
</dbReference>
<dbReference type="Gene3D" id="1.10.3720.10">
    <property type="entry name" value="MetI-like"/>
    <property type="match status" value="1"/>
</dbReference>
<evidence type="ECO:0000256" key="4">
    <source>
        <dbReference type="ARBA" id="ARBA00022692"/>
    </source>
</evidence>
<evidence type="ECO:0000256" key="7">
    <source>
        <dbReference type="RuleBase" id="RU363032"/>
    </source>
</evidence>
<keyword evidence="4 7" id="KW-0812">Transmembrane</keyword>
<dbReference type="PROSITE" id="PS50928">
    <property type="entry name" value="ABC_TM1"/>
    <property type="match status" value="1"/>
</dbReference>
<dbReference type="EMBL" id="JAVDSB010000013">
    <property type="protein sequence ID" value="MDR6553946.1"/>
    <property type="molecule type" value="Genomic_DNA"/>
</dbReference>
<organism evidence="9 10">
    <name type="scientific">Paenibacillus qinlingensis</name>
    <dbReference type="NCBI Taxonomy" id="1837343"/>
    <lineage>
        <taxon>Bacteria</taxon>
        <taxon>Bacillati</taxon>
        <taxon>Bacillota</taxon>
        <taxon>Bacilli</taxon>
        <taxon>Bacillales</taxon>
        <taxon>Paenibacillaceae</taxon>
        <taxon>Paenibacillus</taxon>
    </lineage>
</organism>
<sequence>MSFVTRKKKIEMFDYVNYTLLAVISLICVFPFLYVFSVSFTDPESYVPLEFYIFPEKWSLSAYKYILSTDSFLNALKSTAFITIVGTVLNLVVSFSLAYALTKKQMPGRGLMLIGVIFTLVFSAGIVPSYLLIKQLGMLNSYSALIWPALTNAWSLLVIKSFMESLPAELEDAAKIDGCSDVGVFLRIVIPLSLPAIAAFTLFFAVSHWNTYFNALIYISDSKKWTLQVLIKTLVIDSDTIGVGQSGGDDRLVPQETIRMASIMLAMGPILIVYPFLQKHFAKGVMLGSVKG</sequence>
<dbReference type="Pfam" id="PF00528">
    <property type="entry name" value="BPD_transp_1"/>
    <property type="match status" value="1"/>
</dbReference>
<feature type="transmembrane region" description="Helical" evidence="7">
    <location>
        <begin position="258"/>
        <end position="277"/>
    </location>
</feature>
<dbReference type="RefSeq" id="WP_310501398.1">
    <property type="nucleotide sequence ID" value="NZ_JAVDSB010000013.1"/>
</dbReference>
<name>A0ABU1P2G7_9BACL</name>
<proteinExistence type="inferred from homology"/>
<feature type="transmembrane region" description="Helical" evidence="7">
    <location>
        <begin position="184"/>
        <end position="206"/>
    </location>
</feature>
<evidence type="ECO:0000256" key="5">
    <source>
        <dbReference type="ARBA" id="ARBA00022989"/>
    </source>
</evidence>
<feature type="transmembrane region" description="Helical" evidence="7">
    <location>
        <begin position="80"/>
        <end position="101"/>
    </location>
</feature>